<comment type="caution">
    <text evidence="2">The sequence shown here is derived from an EMBL/GenBank/DDBJ whole genome shotgun (WGS) entry which is preliminary data.</text>
</comment>
<feature type="chain" id="PRO_5031014368" evidence="1">
    <location>
        <begin position="21"/>
        <end position="176"/>
    </location>
</feature>
<dbReference type="RefSeq" id="WP_183253128.1">
    <property type="nucleotide sequence ID" value="NZ_BAAAFF010000006.1"/>
</dbReference>
<gene>
    <name evidence="2" type="ORF">HNQ67_001075</name>
</gene>
<evidence type="ECO:0000256" key="1">
    <source>
        <dbReference type="SAM" id="SignalP"/>
    </source>
</evidence>
<accession>A0A7W8HX72</accession>
<feature type="signal peptide" evidence="1">
    <location>
        <begin position="1"/>
        <end position="20"/>
    </location>
</feature>
<keyword evidence="3" id="KW-1185">Reference proteome</keyword>
<sequence>MKSLFAAAAAAAILSTAACAPVIVGGPPMDLPPGLQETAQVGTIYMSSNWLNAENDFSETLTEEVHEELRLCMHGTAPIDVRIHIEDLDRAGRLETLLNGDGVHTISGTVEFVDPSRGNLVVGRFPVTAATSAQGRIGGLFGDRQMMVAEEFGRAVCEEAFGRNPRERGLRNATRG</sequence>
<keyword evidence="1" id="KW-0732">Signal</keyword>
<dbReference type="PROSITE" id="PS51257">
    <property type="entry name" value="PROKAR_LIPOPROTEIN"/>
    <property type="match status" value="1"/>
</dbReference>
<proteinExistence type="predicted"/>
<name>A0A7W8HX72_9CAUL</name>
<organism evidence="2 3">
    <name type="scientific">Brevundimonas basaltis</name>
    <dbReference type="NCBI Taxonomy" id="472166"/>
    <lineage>
        <taxon>Bacteria</taxon>
        <taxon>Pseudomonadati</taxon>
        <taxon>Pseudomonadota</taxon>
        <taxon>Alphaproteobacteria</taxon>
        <taxon>Caulobacterales</taxon>
        <taxon>Caulobacteraceae</taxon>
        <taxon>Brevundimonas</taxon>
    </lineage>
</organism>
<dbReference type="EMBL" id="JACHFZ010000002">
    <property type="protein sequence ID" value="MBB5291561.1"/>
    <property type="molecule type" value="Genomic_DNA"/>
</dbReference>
<evidence type="ECO:0000313" key="3">
    <source>
        <dbReference type="Proteomes" id="UP000566663"/>
    </source>
</evidence>
<evidence type="ECO:0000313" key="2">
    <source>
        <dbReference type="EMBL" id="MBB5291561.1"/>
    </source>
</evidence>
<protein>
    <submittedName>
        <fullName evidence="2">Opacity protein-like surface antigen</fullName>
    </submittedName>
</protein>
<dbReference type="Proteomes" id="UP000566663">
    <property type="component" value="Unassembled WGS sequence"/>
</dbReference>
<reference evidence="2 3" key="1">
    <citation type="submission" date="2020-08" db="EMBL/GenBank/DDBJ databases">
        <title>Genomic Encyclopedia of Type Strains, Phase IV (KMG-IV): sequencing the most valuable type-strain genomes for metagenomic binning, comparative biology and taxonomic classification.</title>
        <authorList>
            <person name="Goeker M."/>
        </authorList>
    </citation>
    <scope>NUCLEOTIDE SEQUENCE [LARGE SCALE GENOMIC DNA]</scope>
    <source>
        <strain evidence="2 3">DSM 25335</strain>
    </source>
</reference>
<dbReference type="AlphaFoldDB" id="A0A7W8HX72"/>